<comment type="cofactor">
    <cofactor evidence="10">
        <name>Zn(2+)</name>
        <dbReference type="ChEBI" id="CHEBI:29105"/>
    </cofactor>
    <text evidence="10">Binds 1 zinc ion per subunit.</text>
</comment>
<dbReference type="GO" id="GO:0005737">
    <property type="term" value="C:cytoplasm"/>
    <property type="evidence" value="ECO:0007669"/>
    <property type="project" value="UniProtKB-SubCell"/>
</dbReference>
<keyword evidence="2 10" id="KW-0690">Ribosome biogenesis</keyword>
<gene>
    <name evidence="10 13" type="primary">rsgA</name>
    <name evidence="13" type="ORF">J0B03_11815</name>
</gene>
<dbReference type="SUPFAM" id="SSF52540">
    <property type="entry name" value="P-loop containing nucleoside triphosphate hydrolases"/>
    <property type="match status" value="1"/>
</dbReference>
<comment type="subunit">
    <text evidence="10">Monomer. Associates with 30S ribosomal subunit, binds 16S rRNA.</text>
</comment>
<dbReference type="Gene3D" id="3.40.50.300">
    <property type="entry name" value="P-loop containing nucleotide triphosphate hydrolases"/>
    <property type="match status" value="1"/>
</dbReference>
<evidence type="ECO:0000256" key="5">
    <source>
        <dbReference type="ARBA" id="ARBA00022741"/>
    </source>
</evidence>
<feature type="binding site" evidence="10">
    <location>
        <position position="285"/>
    </location>
    <ligand>
        <name>Zn(2+)</name>
        <dbReference type="ChEBI" id="CHEBI:29105"/>
    </ligand>
</feature>
<keyword evidence="9 10" id="KW-0342">GTP-binding</keyword>
<comment type="similarity">
    <text evidence="10">Belongs to the TRAFAC class YlqF/YawG GTPase family. RsgA subfamily.</text>
</comment>
<evidence type="ECO:0000256" key="7">
    <source>
        <dbReference type="ARBA" id="ARBA00022833"/>
    </source>
</evidence>
<dbReference type="GO" id="GO:0046872">
    <property type="term" value="F:metal ion binding"/>
    <property type="evidence" value="ECO:0007669"/>
    <property type="project" value="UniProtKB-KW"/>
</dbReference>
<keyword evidence="8 10" id="KW-0694">RNA-binding</keyword>
<evidence type="ECO:0000256" key="4">
    <source>
        <dbReference type="ARBA" id="ARBA00022730"/>
    </source>
</evidence>
<proteinExistence type="inferred from homology"/>
<dbReference type="PROSITE" id="PS51721">
    <property type="entry name" value="G_CP"/>
    <property type="match status" value="1"/>
</dbReference>
<accession>A0A975AIE7</accession>
<dbReference type="Gene3D" id="2.40.50.140">
    <property type="entry name" value="Nucleic acid-binding proteins"/>
    <property type="match status" value="1"/>
</dbReference>
<dbReference type="AlphaFoldDB" id="A0A975AIE7"/>
<dbReference type="PANTHER" id="PTHR32120">
    <property type="entry name" value="SMALL RIBOSOMAL SUBUNIT BIOGENESIS GTPASE RSGA"/>
    <property type="match status" value="1"/>
</dbReference>
<dbReference type="Pfam" id="PF03193">
    <property type="entry name" value="RsgA_GTPase"/>
    <property type="match status" value="1"/>
</dbReference>
<comment type="function">
    <text evidence="10">One of several proteins that assist in the late maturation steps of the functional core of the 30S ribosomal subunit. Helps release RbfA from mature subunits. May play a role in the assembly of ribosomal proteins into the subunit. Circularly permuted GTPase that catalyzes slow GTP hydrolysis, GTPase activity is stimulated by the 30S ribosomal subunit.</text>
</comment>
<evidence type="ECO:0000256" key="2">
    <source>
        <dbReference type="ARBA" id="ARBA00022517"/>
    </source>
</evidence>
<dbReference type="HAMAP" id="MF_01820">
    <property type="entry name" value="GTPase_RsgA"/>
    <property type="match status" value="1"/>
</dbReference>
<dbReference type="Gene3D" id="1.10.40.50">
    <property type="entry name" value="Probable gtpase engc, domain 3"/>
    <property type="match status" value="1"/>
</dbReference>
<dbReference type="PROSITE" id="PS50936">
    <property type="entry name" value="ENGC_GTPASE"/>
    <property type="match status" value="1"/>
</dbReference>
<feature type="domain" description="EngC GTPase" evidence="11">
    <location>
        <begin position="111"/>
        <end position="257"/>
    </location>
</feature>
<dbReference type="GO" id="GO:0005525">
    <property type="term" value="F:GTP binding"/>
    <property type="evidence" value="ECO:0007669"/>
    <property type="project" value="UniProtKB-UniRule"/>
</dbReference>
<evidence type="ECO:0000256" key="9">
    <source>
        <dbReference type="ARBA" id="ARBA00023134"/>
    </source>
</evidence>
<feature type="binding site" evidence="10">
    <location>
        <position position="293"/>
    </location>
    <ligand>
        <name>Zn(2+)</name>
        <dbReference type="ChEBI" id="CHEBI:29105"/>
    </ligand>
</feature>
<feature type="binding site" evidence="10">
    <location>
        <begin position="202"/>
        <end position="210"/>
    </location>
    <ligand>
        <name>GTP</name>
        <dbReference type="ChEBI" id="CHEBI:37565"/>
    </ligand>
</feature>
<dbReference type="InterPro" id="IPR010914">
    <property type="entry name" value="RsgA_GTPase_dom"/>
</dbReference>
<evidence type="ECO:0000256" key="3">
    <source>
        <dbReference type="ARBA" id="ARBA00022723"/>
    </source>
</evidence>
<keyword evidence="6 10" id="KW-0378">Hydrolase</keyword>
<dbReference type="NCBIfam" id="TIGR00157">
    <property type="entry name" value="ribosome small subunit-dependent GTPase A"/>
    <property type="match status" value="1"/>
</dbReference>
<feature type="binding site" evidence="10">
    <location>
        <position position="280"/>
    </location>
    <ligand>
        <name>Zn(2+)</name>
        <dbReference type="ChEBI" id="CHEBI:29105"/>
    </ligand>
</feature>
<reference evidence="13" key="1">
    <citation type="submission" date="2021-03" db="EMBL/GenBank/DDBJ databases">
        <title>Alkalibacter marinus sp. nov., isolated from tidal flat sediment.</title>
        <authorList>
            <person name="Namirimu T."/>
            <person name="Yang J.-A."/>
            <person name="Yang S.-H."/>
            <person name="Kim Y.-J."/>
            <person name="Kwon K.K."/>
        </authorList>
    </citation>
    <scope>NUCLEOTIDE SEQUENCE</scope>
    <source>
        <strain evidence="13">ES005</strain>
    </source>
</reference>
<keyword evidence="7 10" id="KW-0862">Zinc</keyword>
<feature type="binding site" evidence="10">
    <location>
        <begin position="150"/>
        <end position="153"/>
    </location>
    <ligand>
        <name>GTP</name>
        <dbReference type="ChEBI" id="CHEBI:37565"/>
    </ligand>
</feature>
<evidence type="ECO:0000256" key="6">
    <source>
        <dbReference type="ARBA" id="ARBA00022801"/>
    </source>
</evidence>
<keyword evidence="5 10" id="KW-0547">Nucleotide-binding</keyword>
<keyword evidence="1 10" id="KW-0963">Cytoplasm</keyword>
<dbReference type="Proteomes" id="UP000663499">
    <property type="component" value="Chromosome"/>
</dbReference>
<dbReference type="EC" id="3.6.1.-" evidence="10"/>
<evidence type="ECO:0000313" key="14">
    <source>
        <dbReference type="Proteomes" id="UP000663499"/>
    </source>
</evidence>
<evidence type="ECO:0000259" key="11">
    <source>
        <dbReference type="PROSITE" id="PS50936"/>
    </source>
</evidence>
<evidence type="ECO:0000256" key="1">
    <source>
        <dbReference type="ARBA" id="ARBA00022490"/>
    </source>
</evidence>
<dbReference type="PANTHER" id="PTHR32120:SF10">
    <property type="entry name" value="SMALL RIBOSOMAL SUBUNIT BIOGENESIS GTPASE RSGA"/>
    <property type="match status" value="1"/>
</dbReference>
<dbReference type="RefSeq" id="WP_207299796.1">
    <property type="nucleotide sequence ID" value="NZ_CP071444.1"/>
</dbReference>
<dbReference type="InterPro" id="IPR030378">
    <property type="entry name" value="G_CP_dom"/>
</dbReference>
<dbReference type="SUPFAM" id="SSF50249">
    <property type="entry name" value="Nucleic acid-binding proteins"/>
    <property type="match status" value="1"/>
</dbReference>
<dbReference type="InterPro" id="IPR004881">
    <property type="entry name" value="Ribosome_biogen_GTPase_RsgA"/>
</dbReference>
<dbReference type="InterPro" id="IPR012340">
    <property type="entry name" value="NA-bd_OB-fold"/>
</dbReference>
<keyword evidence="4 10" id="KW-0699">rRNA-binding</keyword>
<feature type="domain" description="CP-type G" evidence="12">
    <location>
        <begin position="102"/>
        <end position="259"/>
    </location>
</feature>
<name>A0A975AIE7_9FIRM</name>
<keyword evidence="14" id="KW-1185">Reference proteome</keyword>
<evidence type="ECO:0000259" key="12">
    <source>
        <dbReference type="PROSITE" id="PS51721"/>
    </source>
</evidence>
<comment type="subcellular location">
    <subcellularLocation>
        <location evidence="10">Cytoplasm</location>
    </subcellularLocation>
</comment>
<evidence type="ECO:0000256" key="10">
    <source>
        <dbReference type="HAMAP-Rule" id="MF_01820"/>
    </source>
</evidence>
<dbReference type="GO" id="GO:0019843">
    <property type="term" value="F:rRNA binding"/>
    <property type="evidence" value="ECO:0007669"/>
    <property type="project" value="UniProtKB-KW"/>
</dbReference>
<dbReference type="GO" id="GO:0042274">
    <property type="term" value="P:ribosomal small subunit biogenesis"/>
    <property type="evidence" value="ECO:0007669"/>
    <property type="project" value="UniProtKB-UniRule"/>
</dbReference>
<evidence type="ECO:0000256" key="8">
    <source>
        <dbReference type="ARBA" id="ARBA00022884"/>
    </source>
</evidence>
<dbReference type="GO" id="GO:0003924">
    <property type="term" value="F:GTPase activity"/>
    <property type="evidence" value="ECO:0007669"/>
    <property type="project" value="UniProtKB-UniRule"/>
</dbReference>
<keyword evidence="3 10" id="KW-0479">Metal-binding</keyword>
<dbReference type="EMBL" id="CP071444">
    <property type="protein sequence ID" value="QSX08455.1"/>
    <property type="molecule type" value="Genomic_DNA"/>
</dbReference>
<dbReference type="InterPro" id="IPR027417">
    <property type="entry name" value="P-loop_NTPase"/>
</dbReference>
<dbReference type="KEGG" id="alka:J0B03_11815"/>
<sequence length="358" mass="39877">MKNQIIELGITDRERALASEYPDLFIGRVVAQYKGQYQVTTSETTMASVLSGKLRHQTTSSENLPAVGDFVLLDRNLGDFGKGIIHKILPRKSAFIRMAAGTSQQKQVVATNIDFVFLCMALNNDFNLRRLERYLSVAWDSGAMPVVVLTKADLCENVEDKRIEVERIAPGVDVLITSTFMKDGIVPLLPYLRSEKTVAFIGSSGVGKSTLINDLLGKSEMATKETRKDDKGRHTTTHRELLWTPYGGAVIDTPGMRELGVDGINSEKSFSDILKLSKKCRFSDCLHETEPGCAVQAAIEDGSLEEARLASFKKLKKEASYNGLNSKQIEKRKIDDMFQDFGGLKNARNYIKNKNKRK</sequence>
<dbReference type="CDD" id="cd01854">
    <property type="entry name" value="YjeQ_EngC"/>
    <property type="match status" value="1"/>
</dbReference>
<organism evidence="13 14">
    <name type="scientific">Alkalibacter rhizosphaerae</name>
    <dbReference type="NCBI Taxonomy" id="2815577"/>
    <lineage>
        <taxon>Bacteria</taxon>
        <taxon>Bacillati</taxon>
        <taxon>Bacillota</taxon>
        <taxon>Clostridia</taxon>
        <taxon>Eubacteriales</taxon>
        <taxon>Eubacteriaceae</taxon>
        <taxon>Alkalibacter</taxon>
    </lineage>
</organism>
<evidence type="ECO:0000313" key="13">
    <source>
        <dbReference type="EMBL" id="QSX08455.1"/>
    </source>
</evidence>
<feature type="binding site" evidence="10">
    <location>
        <position position="287"/>
    </location>
    <ligand>
        <name>Zn(2+)</name>
        <dbReference type="ChEBI" id="CHEBI:29105"/>
    </ligand>
</feature>
<protein>
    <recommendedName>
        <fullName evidence="10">Small ribosomal subunit biogenesis GTPase RsgA</fullName>
        <ecNumber evidence="10">3.6.1.-</ecNumber>
    </recommendedName>
</protein>